<dbReference type="InterPro" id="IPR000504">
    <property type="entry name" value="RRM_dom"/>
</dbReference>
<feature type="region of interest" description="Disordered" evidence="4">
    <location>
        <begin position="1"/>
        <end position="26"/>
    </location>
</feature>
<dbReference type="WBParaSite" id="TMUE_2000007676.1">
    <property type="protein sequence ID" value="TMUE_2000007676.1"/>
    <property type="gene ID" value="WBGene00291421"/>
</dbReference>
<dbReference type="Pfam" id="PF00076">
    <property type="entry name" value="RRM_1"/>
    <property type="match status" value="2"/>
</dbReference>
<keyword evidence="2 3" id="KW-0694">RNA-binding</keyword>
<dbReference type="AlphaFoldDB" id="A0A5S6QK13"/>
<dbReference type="PROSITE" id="PS50102">
    <property type="entry name" value="RRM"/>
    <property type="match status" value="2"/>
</dbReference>
<dbReference type="Pfam" id="PF08075">
    <property type="entry name" value="NOPS"/>
    <property type="match status" value="1"/>
</dbReference>
<accession>A0A5S6QK13</accession>
<sequence>MSSDERFWPADNMETPAKRERLSSVGGQLSQPAVLFEAEDPAGSVDRGKTGSRCRLFIGNLPIDVKEDELRELFSKFGEVSECYASRKGFAFIRLDTRAKAEAAKHQLDGYCFRGRPMRIRYAANQAAVRVKELSPYVSNELLSQAFSVFGDVVRAVHIVDDRGRPTGEGIVEFERKPGAQEALKRISRDVLLLCGNGRPVTCEPYEPRDEEDGLWERMIVRNAAYGRERQVFPHFAPPGSFEYDFGNRWKQLYEVERQKREQLEKELSEARISLENEMELAREEYRTIMLREDLRRRQEELERLEAARRERFGAMQQRNDSRSDRVSSDQKNHNLPPPGAFMHPAGDGPLHRMPHGGPFPRVPNGSLPPPGRGGPRRDENLVHGMQKLLEMFRAPSPGNPAIMFPQPLFTRFHSFDGPPSGGQL</sequence>
<keyword evidence="6" id="KW-1185">Reference proteome</keyword>
<dbReference type="Gene3D" id="3.30.70.330">
    <property type="match status" value="2"/>
</dbReference>
<dbReference type="CDD" id="cd12931">
    <property type="entry name" value="eNOPS_SF"/>
    <property type="match status" value="1"/>
</dbReference>
<evidence type="ECO:0000256" key="1">
    <source>
        <dbReference type="ARBA" id="ARBA00022737"/>
    </source>
</evidence>
<feature type="region of interest" description="Disordered" evidence="4">
    <location>
        <begin position="310"/>
        <end position="379"/>
    </location>
</feature>
<feature type="domain" description="RRM" evidence="5">
    <location>
        <begin position="127"/>
        <end position="208"/>
    </location>
</feature>
<feature type="compositionally biased region" description="Basic and acidic residues" evidence="4">
    <location>
        <begin position="320"/>
        <end position="333"/>
    </location>
</feature>
<evidence type="ECO:0000313" key="6">
    <source>
        <dbReference type="Proteomes" id="UP000046395"/>
    </source>
</evidence>
<dbReference type="InterPro" id="IPR012975">
    <property type="entry name" value="NOPS"/>
</dbReference>
<reference evidence="7" key="1">
    <citation type="submission" date="2019-12" db="UniProtKB">
        <authorList>
            <consortium name="WormBaseParasite"/>
        </authorList>
    </citation>
    <scope>IDENTIFICATION</scope>
</reference>
<dbReference type="Proteomes" id="UP000046395">
    <property type="component" value="Unassembled WGS sequence"/>
</dbReference>
<protein>
    <submittedName>
        <fullName evidence="7">RRM domain-containing protein</fullName>
    </submittedName>
</protein>
<evidence type="ECO:0000313" key="7">
    <source>
        <dbReference type="WBParaSite" id="TMUE_2000007676.1"/>
    </source>
</evidence>
<dbReference type="GO" id="GO:0003723">
    <property type="term" value="F:RNA binding"/>
    <property type="evidence" value="ECO:0007669"/>
    <property type="project" value="UniProtKB-UniRule"/>
</dbReference>
<dbReference type="InterPro" id="IPR012677">
    <property type="entry name" value="Nucleotide-bd_a/b_plait_sf"/>
</dbReference>
<dbReference type="SUPFAM" id="SSF54928">
    <property type="entry name" value="RNA-binding domain, RBD"/>
    <property type="match status" value="1"/>
</dbReference>
<feature type="domain" description="RRM" evidence="5">
    <location>
        <begin position="54"/>
        <end position="125"/>
    </location>
</feature>
<dbReference type="InterPro" id="IPR035979">
    <property type="entry name" value="RBD_domain_sf"/>
</dbReference>
<dbReference type="Gene3D" id="6.10.250.1170">
    <property type="match status" value="1"/>
</dbReference>
<organism evidence="6 7">
    <name type="scientific">Trichuris muris</name>
    <name type="common">Mouse whipworm</name>
    <dbReference type="NCBI Taxonomy" id="70415"/>
    <lineage>
        <taxon>Eukaryota</taxon>
        <taxon>Metazoa</taxon>
        <taxon>Ecdysozoa</taxon>
        <taxon>Nematoda</taxon>
        <taxon>Enoplea</taxon>
        <taxon>Dorylaimia</taxon>
        <taxon>Trichinellida</taxon>
        <taxon>Trichuridae</taxon>
        <taxon>Trichuris</taxon>
    </lineage>
</organism>
<dbReference type="FunFam" id="3.30.70.330:FF:000043">
    <property type="entry name" value="paraspeckle component 1 isoform X1"/>
    <property type="match status" value="1"/>
</dbReference>
<proteinExistence type="predicted"/>
<dbReference type="PANTHER" id="PTHR23189">
    <property type="entry name" value="RNA RECOGNITION MOTIF-CONTAINING"/>
    <property type="match status" value="1"/>
</dbReference>
<dbReference type="SMART" id="SM00360">
    <property type="entry name" value="RRM"/>
    <property type="match status" value="2"/>
</dbReference>
<evidence type="ECO:0000256" key="3">
    <source>
        <dbReference type="PROSITE-ProRule" id="PRU00176"/>
    </source>
</evidence>
<keyword evidence="1" id="KW-0677">Repeat</keyword>
<evidence type="ECO:0000256" key="4">
    <source>
        <dbReference type="SAM" id="MobiDB-lite"/>
    </source>
</evidence>
<evidence type="ECO:0000259" key="5">
    <source>
        <dbReference type="PROSITE" id="PS50102"/>
    </source>
</evidence>
<evidence type="ECO:0000256" key="2">
    <source>
        <dbReference type="ARBA" id="ARBA00022884"/>
    </source>
</evidence>
<dbReference type="STRING" id="70415.A0A5S6QK13"/>
<name>A0A5S6QK13_TRIMR</name>